<feature type="transmembrane region" description="Helical" evidence="1">
    <location>
        <begin position="45"/>
        <end position="66"/>
    </location>
</feature>
<dbReference type="EMBL" id="JBIYEW010000003">
    <property type="protein sequence ID" value="MFK4639953.1"/>
    <property type="molecule type" value="Genomic_DNA"/>
</dbReference>
<evidence type="ECO:0000313" key="3">
    <source>
        <dbReference type="Proteomes" id="UP001620520"/>
    </source>
</evidence>
<comment type="caution">
    <text evidence="2">The sequence shown here is derived from an EMBL/GenBank/DDBJ whole genome shotgun (WGS) entry which is preliminary data.</text>
</comment>
<gene>
    <name evidence="2" type="ORF">ABIA52_002842</name>
</gene>
<keyword evidence="1" id="KW-0812">Transmembrane</keyword>
<accession>A0ABW8N8R2</accession>
<evidence type="ECO:0000313" key="2">
    <source>
        <dbReference type="EMBL" id="MFK4639953.1"/>
    </source>
</evidence>
<evidence type="ECO:0000256" key="1">
    <source>
        <dbReference type="SAM" id="Phobius"/>
    </source>
</evidence>
<protein>
    <recommendedName>
        <fullName evidence="4">DUF4345 domain-containing protein</fullName>
    </recommendedName>
</protein>
<keyword evidence="3" id="KW-1185">Reference proteome</keyword>
<name>A0ABW8N8R2_9MICC</name>
<feature type="transmembrane region" description="Helical" evidence="1">
    <location>
        <begin position="100"/>
        <end position="119"/>
    </location>
</feature>
<keyword evidence="1" id="KW-0472">Membrane</keyword>
<keyword evidence="1" id="KW-1133">Transmembrane helix</keyword>
<evidence type="ECO:0008006" key="4">
    <source>
        <dbReference type="Google" id="ProtNLM"/>
    </source>
</evidence>
<sequence length="137" mass="14247">MTDPLRAVLTVIAAITVLTGAAQLPFGGPILKILGSEDTATTRQLFGTVGMFMVVVGGLLLHTLLNGSPSPEVLLWSGLQKAGAFGAVGIGVLNGVFSPLALWVAFFDLATAVLLFIYWRRIRVPATSPGLAGETTP</sequence>
<reference evidence="2 3" key="1">
    <citation type="submission" date="2024-10" db="EMBL/GenBank/DDBJ databases">
        <title>Novel secondary metabolite-producing bacteria for plant disease control.</title>
        <authorList>
            <person name="Chevrette M."/>
        </authorList>
    </citation>
    <scope>NUCLEOTIDE SEQUENCE [LARGE SCALE GENOMIC DNA]</scope>
    <source>
        <strain evidence="2 3">J30 TE3557</strain>
    </source>
</reference>
<dbReference type="Proteomes" id="UP001620520">
    <property type="component" value="Unassembled WGS sequence"/>
</dbReference>
<proteinExistence type="predicted"/>
<organism evidence="2 3">
    <name type="scientific">Paenarthrobacter histidinolovorans</name>
    <dbReference type="NCBI Taxonomy" id="43664"/>
    <lineage>
        <taxon>Bacteria</taxon>
        <taxon>Bacillati</taxon>
        <taxon>Actinomycetota</taxon>
        <taxon>Actinomycetes</taxon>
        <taxon>Micrococcales</taxon>
        <taxon>Micrococcaceae</taxon>
        <taxon>Paenarthrobacter</taxon>
    </lineage>
</organism>
<feature type="transmembrane region" description="Helical" evidence="1">
    <location>
        <begin position="73"/>
        <end position="94"/>
    </location>
</feature>
<dbReference type="RefSeq" id="WP_404594798.1">
    <property type="nucleotide sequence ID" value="NZ_JBIYEW010000003.1"/>
</dbReference>